<evidence type="ECO:0000313" key="2">
    <source>
        <dbReference type="EMBL" id="CAH1432401.1"/>
    </source>
</evidence>
<dbReference type="PANTHER" id="PTHR34835:SF90">
    <property type="entry name" value="AMINOTRANSFERASE-LIKE PLANT MOBILE DOMAIN-CONTAINING PROTEIN"/>
    <property type="match status" value="1"/>
</dbReference>
<accession>A0AAU9N3V2</accession>
<reference evidence="2 3" key="1">
    <citation type="submission" date="2022-01" db="EMBL/GenBank/DDBJ databases">
        <authorList>
            <person name="Xiong W."/>
            <person name="Schranz E."/>
        </authorList>
    </citation>
    <scope>NUCLEOTIDE SEQUENCE [LARGE SCALE GENOMIC DNA]</scope>
</reference>
<feature type="compositionally biased region" description="Basic and acidic residues" evidence="1">
    <location>
        <begin position="466"/>
        <end position="488"/>
    </location>
</feature>
<dbReference type="EMBL" id="CAKMRJ010003334">
    <property type="protein sequence ID" value="CAH1432401.1"/>
    <property type="molecule type" value="Genomic_DNA"/>
</dbReference>
<keyword evidence="3" id="KW-1185">Reference proteome</keyword>
<name>A0AAU9N3V2_9ASTR</name>
<feature type="region of interest" description="Disordered" evidence="1">
    <location>
        <begin position="461"/>
        <end position="488"/>
    </location>
</feature>
<feature type="region of interest" description="Disordered" evidence="1">
    <location>
        <begin position="506"/>
        <end position="525"/>
    </location>
</feature>
<dbReference type="Proteomes" id="UP001157418">
    <property type="component" value="Unassembled WGS sequence"/>
</dbReference>
<dbReference type="AlphaFoldDB" id="A0AAU9N3V2"/>
<organism evidence="2 3">
    <name type="scientific">Lactuca virosa</name>
    <dbReference type="NCBI Taxonomy" id="75947"/>
    <lineage>
        <taxon>Eukaryota</taxon>
        <taxon>Viridiplantae</taxon>
        <taxon>Streptophyta</taxon>
        <taxon>Embryophyta</taxon>
        <taxon>Tracheophyta</taxon>
        <taxon>Spermatophyta</taxon>
        <taxon>Magnoliopsida</taxon>
        <taxon>eudicotyledons</taxon>
        <taxon>Gunneridae</taxon>
        <taxon>Pentapetalae</taxon>
        <taxon>asterids</taxon>
        <taxon>campanulids</taxon>
        <taxon>Asterales</taxon>
        <taxon>Asteraceae</taxon>
        <taxon>Cichorioideae</taxon>
        <taxon>Cichorieae</taxon>
        <taxon>Lactucinae</taxon>
        <taxon>Lactuca</taxon>
    </lineage>
</organism>
<dbReference type="PANTHER" id="PTHR34835">
    <property type="entry name" value="OS07G0283600 PROTEIN-RELATED"/>
    <property type="match status" value="1"/>
</dbReference>
<feature type="region of interest" description="Disordered" evidence="1">
    <location>
        <begin position="298"/>
        <end position="357"/>
    </location>
</feature>
<gene>
    <name evidence="2" type="ORF">LVIROSA_LOCUS19049</name>
</gene>
<proteinExistence type="predicted"/>
<feature type="region of interest" description="Disordered" evidence="1">
    <location>
        <begin position="182"/>
        <end position="208"/>
    </location>
</feature>
<evidence type="ECO:0000313" key="3">
    <source>
        <dbReference type="Proteomes" id="UP001157418"/>
    </source>
</evidence>
<feature type="compositionally biased region" description="Low complexity" evidence="1">
    <location>
        <begin position="506"/>
        <end position="522"/>
    </location>
</feature>
<evidence type="ECO:0000256" key="1">
    <source>
        <dbReference type="SAM" id="MobiDB-lite"/>
    </source>
</evidence>
<comment type="caution">
    <text evidence="2">The sequence shown here is derived from an EMBL/GenBank/DDBJ whole genome shotgun (WGS) entry which is preliminary data.</text>
</comment>
<sequence>MGFGSLLGMKMIDVPLKIVYYVLDHFNFESLKVEFDNCEVSVDSKSVQEMLGLPSSGSLLSKMDYISENNEESCMFEWKKQRDTDLSSIDWCDYIVDCLVRTKKVYNPEKESSFFYGPAAYLMLLYVDTLKFDHLQVTRKRLTIFYWTSEKIRFLENILQESGGFGCGYVNEAYVEEEFQESEYNEEESGGDEVESDGEEDLCDEDEEDFDVNKVSDVEVYESKISCMYQKMEDLKNDLVVKIDEGVLKFPQSQNLKIWKLLFPVEDLSTESFDFRYVSQNYKEPILTPGFVQVNDEDYGNDFLNDDENVEDYDQGKCSGGQGDGSGPHEGNIGKNHVEGKGDYDEDDEQGNGSGCNKEEAMNLNFVVENVTKSVGLIDSQEGVSFSQFICDPVVESFLKTLDQGTDGCLNQKLVEDDVNLNLTGIDDGTVNLGEDDHMNKVISDRTVDKIIVAKKDGEGEDVEDCSNKNKDGENVEDCSNKNKDSNETRSLKNDLVLSFSLGFSQDSEGSKKSSQSQISSERMTKKKIKDRFILGKPSAGPECIIPNVDVIDASPVSFAPPLEKFRDVVNSPLRLFMNSDTTLSFEYSHLNETAKYKVFKESFSRSVSGDRDLKVLKDVDMKHAFEVIDNGADDADFDDKYGAVFKPLICSKDVLCSMEIIFLSNGGRVLGVSYNMYANLARNMKNKNLGKWGT</sequence>
<protein>
    <submittedName>
        <fullName evidence="2">Uncharacterized protein</fullName>
    </submittedName>
</protein>
<feature type="compositionally biased region" description="Acidic residues" evidence="1">
    <location>
        <begin position="298"/>
        <end position="313"/>
    </location>
</feature>
<feature type="compositionally biased region" description="Gly residues" evidence="1">
    <location>
        <begin position="318"/>
        <end position="328"/>
    </location>
</feature>